<sequence>MTTPFPLLFLSAWLLLLSSEVSTRPQAANKPDAVAKSVIPDPAITRKMKEYKTEVIKSRILNEVNLPEPPVIMAPVHIPQHLLNLLIEKEVKEFTLGEGENLIAYPFNDNTSCRNETLCARYEFKLSPDSKPMSSMHVWVQKKIKSMPLEVTVCLSTSFQEAEEQDCEYQEKLFEVKTEKGWSVFELPYKFFMEPRSESLFCAVEISGSTTQINGDQKPFIVANLNPAASERKRRSTANDANKNCTCCLVDFYVSFKELDWPWVVAPLGFNANMCYGKCNYQLNSYPSHYHRMLSTILNNKTTSIENKEDLWTPCCSPTKLKPLDMIYVASNNTNTNTSSSFIYHKIPNMITESCGCW</sequence>
<dbReference type="PANTHER" id="PTHR11848:SF262">
    <property type="entry name" value="LD29161P"/>
    <property type="match status" value="1"/>
</dbReference>
<keyword evidence="7" id="KW-0732">Signal</keyword>
<evidence type="ECO:0000256" key="7">
    <source>
        <dbReference type="SAM" id="SignalP"/>
    </source>
</evidence>
<dbReference type="GO" id="GO:0005615">
    <property type="term" value="C:extracellular space"/>
    <property type="evidence" value="ECO:0007669"/>
    <property type="project" value="TreeGrafter"/>
</dbReference>
<evidence type="ECO:0000256" key="1">
    <source>
        <dbReference type="ARBA" id="ARBA00004613"/>
    </source>
</evidence>
<evidence type="ECO:0000256" key="3">
    <source>
        <dbReference type="ARBA" id="ARBA00022525"/>
    </source>
</evidence>
<comment type="subcellular location">
    <subcellularLocation>
        <location evidence="1">Secreted</location>
    </subcellularLocation>
</comment>
<evidence type="ECO:0000256" key="5">
    <source>
        <dbReference type="ARBA" id="ARBA00023157"/>
    </source>
</evidence>
<dbReference type="Gene3D" id="2.10.90.10">
    <property type="entry name" value="Cystine-knot cytokines"/>
    <property type="match status" value="1"/>
</dbReference>
<dbReference type="SMART" id="SM00204">
    <property type="entry name" value="TGFB"/>
    <property type="match status" value="1"/>
</dbReference>
<dbReference type="InterPro" id="IPR017948">
    <property type="entry name" value="TGFb_CS"/>
</dbReference>
<proteinExistence type="inferred from homology"/>
<dbReference type="OrthoDB" id="5949851at2759"/>
<dbReference type="AlphaFoldDB" id="A0A4Y2BVF2"/>
<dbReference type="GO" id="GO:0008083">
    <property type="term" value="F:growth factor activity"/>
    <property type="evidence" value="ECO:0007669"/>
    <property type="project" value="UniProtKB-KW"/>
</dbReference>
<evidence type="ECO:0000313" key="10">
    <source>
        <dbReference type="Proteomes" id="UP000499080"/>
    </source>
</evidence>
<evidence type="ECO:0000256" key="4">
    <source>
        <dbReference type="ARBA" id="ARBA00023030"/>
    </source>
</evidence>
<protein>
    <recommendedName>
        <fullName evidence="8">TGF-beta family profile domain-containing protein</fullName>
    </recommendedName>
</protein>
<gene>
    <name evidence="9" type="ORF">AVEN_676_1</name>
</gene>
<dbReference type="SUPFAM" id="SSF57501">
    <property type="entry name" value="Cystine-knot cytokines"/>
    <property type="match status" value="1"/>
</dbReference>
<accession>A0A4Y2BVF2</accession>
<name>A0A4Y2BVF2_ARAVE</name>
<dbReference type="PROSITE" id="PS51362">
    <property type="entry name" value="TGF_BETA_2"/>
    <property type="match status" value="1"/>
</dbReference>
<dbReference type="InterPro" id="IPR015615">
    <property type="entry name" value="TGF-beta-rel"/>
</dbReference>
<evidence type="ECO:0000313" key="9">
    <source>
        <dbReference type="EMBL" id="GBL95729.1"/>
    </source>
</evidence>
<dbReference type="EMBL" id="BGPR01000114">
    <property type="protein sequence ID" value="GBL95729.1"/>
    <property type="molecule type" value="Genomic_DNA"/>
</dbReference>
<comment type="similarity">
    <text evidence="2 6">Belongs to the TGF-beta family.</text>
</comment>
<keyword evidence="5" id="KW-1015">Disulfide bond</keyword>
<dbReference type="CDD" id="cd13752">
    <property type="entry name" value="TGF_beta_INHB"/>
    <property type="match status" value="1"/>
</dbReference>
<evidence type="ECO:0000259" key="8">
    <source>
        <dbReference type="PROSITE" id="PS51362"/>
    </source>
</evidence>
<dbReference type="PROSITE" id="PS00250">
    <property type="entry name" value="TGF_BETA_1"/>
    <property type="match status" value="1"/>
</dbReference>
<dbReference type="Pfam" id="PF00019">
    <property type="entry name" value="TGF_beta"/>
    <property type="match status" value="1"/>
</dbReference>
<evidence type="ECO:0000256" key="6">
    <source>
        <dbReference type="RuleBase" id="RU000354"/>
    </source>
</evidence>
<reference evidence="9 10" key="1">
    <citation type="journal article" date="2019" name="Sci. Rep.">
        <title>Orb-weaving spider Araneus ventricosus genome elucidates the spidroin gene catalogue.</title>
        <authorList>
            <person name="Kono N."/>
            <person name="Nakamura H."/>
            <person name="Ohtoshi R."/>
            <person name="Moran D.A.P."/>
            <person name="Shinohara A."/>
            <person name="Yoshida Y."/>
            <person name="Fujiwara M."/>
            <person name="Mori M."/>
            <person name="Tomita M."/>
            <person name="Arakawa K."/>
        </authorList>
    </citation>
    <scope>NUCLEOTIDE SEQUENCE [LARGE SCALE GENOMIC DNA]</scope>
</reference>
<evidence type="ECO:0000256" key="2">
    <source>
        <dbReference type="ARBA" id="ARBA00006656"/>
    </source>
</evidence>
<feature type="chain" id="PRO_5021330173" description="TGF-beta family profile domain-containing protein" evidence="7">
    <location>
        <begin position="24"/>
        <end position="358"/>
    </location>
</feature>
<dbReference type="GO" id="GO:0005125">
    <property type="term" value="F:cytokine activity"/>
    <property type="evidence" value="ECO:0007669"/>
    <property type="project" value="TreeGrafter"/>
</dbReference>
<feature type="domain" description="TGF-beta family profile" evidence="8">
    <location>
        <begin position="232"/>
        <end position="358"/>
    </location>
</feature>
<dbReference type="Proteomes" id="UP000499080">
    <property type="component" value="Unassembled WGS sequence"/>
</dbReference>
<keyword evidence="3" id="KW-0964">Secreted</keyword>
<dbReference type="InterPro" id="IPR029034">
    <property type="entry name" value="Cystine-knot_cytokine"/>
</dbReference>
<feature type="signal peptide" evidence="7">
    <location>
        <begin position="1"/>
        <end position="23"/>
    </location>
</feature>
<dbReference type="InterPro" id="IPR001839">
    <property type="entry name" value="TGF-b_C"/>
</dbReference>
<comment type="caution">
    <text evidence="9">The sequence shown here is derived from an EMBL/GenBank/DDBJ whole genome shotgun (WGS) entry which is preliminary data.</text>
</comment>
<keyword evidence="4 6" id="KW-0339">Growth factor</keyword>
<keyword evidence="10" id="KW-1185">Reference proteome</keyword>
<organism evidence="9 10">
    <name type="scientific">Araneus ventricosus</name>
    <name type="common">Orbweaver spider</name>
    <name type="synonym">Epeira ventricosa</name>
    <dbReference type="NCBI Taxonomy" id="182803"/>
    <lineage>
        <taxon>Eukaryota</taxon>
        <taxon>Metazoa</taxon>
        <taxon>Ecdysozoa</taxon>
        <taxon>Arthropoda</taxon>
        <taxon>Chelicerata</taxon>
        <taxon>Arachnida</taxon>
        <taxon>Araneae</taxon>
        <taxon>Araneomorphae</taxon>
        <taxon>Entelegynae</taxon>
        <taxon>Araneoidea</taxon>
        <taxon>Araneidae</taxon>
        <taxon>Araneus</taxon>
    </lineage>
</organism>
<dbReference type="PANTHER" id="PTHR11848">
    <property type="entry name" value="TGF-BETA FAMILY"/>
    <property type="match status" value="1"/>
</dbReference>